<dbReference type="CDD" id="cd03354">
    <property type="entry name" value="LbH_SAT"/>
    <property type="match status" value="1"/>
</dbReference>
<gene>
    <name evidence="4" type="ORF">SAMN04488028_101414</name>
</gene>
<keyword evidence="2 4" id="KW-0808">Transferase</keyword>
<evidence type="ECO:0000313" key="5">
    <source>
        <dbReference type="Proteomes" id="UP000184474"/>
    </source>
</evidence>
<dbReference type="GO" id="GO:0008652">
    <property type="term" value="P:amino acid biosynthetic process"/>
    <property type="evidence" value="ECO:0007669"/>
    <property type="project" value="UniProtKB-KW"/>
</dbReference>
<dbReference type="Proteomes" id="UP000184474">
    <property type="component" value="Unassembled WGS sequence"/>
</dbReference>
<dbReference type="EMBL" id="FRAA01000001">
    <property type="protein sequence ID" value="SHJ52953.1"/>
    <property type="molecule type" value="Genomic_DNA"/>
</dbReference>
<keyword evidence="5" id="KW-1185">Reference proteome</keyword>
<dbReference type="InterPro" id="IPR042122">
    <property type="entry name" value="Ser_AcTrfase_N_sf"/>
</dbReference>
<evidence type="ECO:0000256" key="3">
    <source>
        <dbReference type="ARBA" id="ARBA00023315"/>
    </source>
</evidence>
<protein>
    <submittedName>
        <fullName evidence="4">Serine O-acetyltransferase</fullName>
    </submittedName>
</protein>
<dbReference type="SUPFAM" id="SSF51161">
    <property type="entry name" value="Trimeric LpxA-like enzymes"/>
    <property type="match status" value="1"/>
</dbReference>
<organism evidence="4 5">
    <name type="scientific">Reichenbachiella agariperforans</name>
    <dbReference type="NCBI Taxonomy" id="156994"/>
    <lineage>
        <taxon>Bacteria</taxon>
        <taxon>Pseudomonadati</taxon>
        <taxon>Bacteroidota</taxon>
        <taxon>Cytophagia</taxon>
        <taxon>Cytophagales</taxon>
        <taxon>Reichenbachiellaceae</taxon>
        <taxon>Reichenbachiella</taxon>
    </lineage>
</organism>
<dbReference type="STRING" id="156994.SAMN04488028_101414"/>
<evidence type="ECO:0000256" key="1">
    <source>
        <dbReference type="ARBA" id="ARBA00022605"/>
    </source>
</evidence>
<reference evidence="5" key="1">
    <citation type="submission" date="2016-11" db="EMBL/GenBank/DDBJ databases">
        <authorList>
            <person name="Varghese N."/>
            <person name="Submissions S."/>
        </authorList>
    </citation>
    <scope>NUCLEOTIDE SEQUENCE [LARGE SCALE GENOMIC DNA]</scope>
    <source>
        <strain evidence="5">DSM 26134</strain>
    </source>
</reference>
<dbReference type="Gene3D" id="1.10.3130.10">
    <property type="entry name" value="serine acetyltransferase, domain 1"/>
    <property type="match status" value="1"/>
</dbReference>
<dbReference type="Gene3D" id="2.160.10.10">
    <property type="entry name" value="Hexapeptide repeat proteins"/>
    <property type="match status" value="1"/>
</dbReference>
<dbReference type="RefSeq" id="WP_084190292.1">
    <property type="nucleotide sequence ID" value="NZ_FRAA01000001.1"/>
</dbReference>
<name>A0A1M6K1Z1_REIAG</name>
<dbReference type="InterPro" id="IPR045304">
    <property type="entry name" value="LbH_SAT"/>
</dbReference>
<accession>A0A1M6K1Z1</accession>
<dbReference type="AlphaFoldDB" id="A0A1M6K1Z1"/>
<dbReference type="PANTHER" id="PTHR42811">
    <property type="entry name" value="SERINE ACETYLTRANSFERASE"/>
    <property type="match status" value="1"/>
</dbReference>
<evidence type="ECO:0000256" key="2">
    <source>
        <dbReference type="ARBA" id="ARBA00022679"/>
    </source>
</evidence>
<keyword evidence="1" id="KW-0028">Amino-acid biosynthesis</keyword>
<proteinExistence type="predicted"/>
<keyword evidence="3" id="KW-0012">Acyltransferase</keyword>
<dbReference type="GO" id="GO:0016746">
    <property type="term" value="F:acyltransferase activity"/>
    <property type="evidence" value="ECO:0007669"/>
    <property type="project" value="UniProtKB-KW"/>
</dbReference>
<sequence length="268" mass="29790">MNKSFFDKISAAHNVPKALPGEKEIDQFIVRLLQFLFPELNNIRFKTETEIDAEYKAIQQLFEDLLLKTEACEKSFALSSCQLFFSELENIYDLCIEDAEAILSGDPAAIDRKEVIRTYPGFFAIAIYRIAHVMLGLDIPYLPRIFTEYAHVRTSIDIHPKAKIGRKFCIDHGTGVVVGETCIIGSNVKVYQGVTLGAMSVRKEMALTKRHPTIGDNVVIYAGATILGGRTVIGANSIIGGNVWLTSSVEPNSRVYYAHESQLIKASV</sequence>
<evidence type="ECO:0000313" key="4">
    <source>
        <dbReference type="EMBL" id="SHJ52953.1"/>
    </source>
</evidence>
<dbReference type="InterPro" id="IPR011004">
    <property type="entry name" value="Trimer_LpxA-like_sf"/>
</dbReference>